<name>A0A8K0SCX0_9HYPO</name>
<evidence type="ECO:0000313" key="3">
    <source>
        <dbReference type="Proteomes" id="UP000813444"/>
    </source>
</evidence>
<accession>A0A8K0SCX0</accession>
<proteinExistence type="predicted"/>
<organism evidence="2 3">
    <name type="scientific">Stachybotrys elegans</name>
    <dbReference type="NCBI Taxonomy" id="80388"/>
    <lineage>
        <taxon>Eukaryota</taxon>
        <taxon>Fungi</taxon>
        <taxon>Dikarya</taxon>
        <taxon>Ascomycota</taxon>
        <taxon>Pezizomycotina</taxon>
        <taxon>Sordariomycetes</taxon>
        <taxon>Hypocreomycetidae</taxon>
        <taxon>Hypocreales</taxon>
        <taxon>Stachybotryaceae</taxon>
        <taxon>Stachybotrys</taxon>
    </lineage>
</organism>
<dbReference type="Proteomes" id="UP000813444">
    <property type="component" value="Unassembled WGS sequence"/>
</dbReference>
<dbReference type="OrthoDB" id="5096715at2759"/>
<evidence type="ECO:0000313" key="2">
    <source>
        <dbReference type="EMBL" id="KAH7303140.1"/>
    </source>
</evidence>
<comment type="caution">
    <text evidence="2">The sequence shown here is derived from an EMBL/GenBank/DDBJ whole genome shotgun (WGS) entry which is preliminary data.</text>
</comment>
<dbReference type="AlphaFoldDB" id="A0A8K0SCX0"/>
<reference evidence="2" key="1">
    <citation type="journal article" date="2021" name="Nat. Commun.">
        <title>Genetic determinants of endophytism in the Arabidopsis root mycobiome.</title>
        <authorList>
            <person name="Mesny F."/>
            <person name="Miyauchi S."/>
            <person name="Thiergart T."/>
            <person name="Pickel B."/>
            <person name="Atanasova L."/>
            <person name="Karlsson M."/>
            <person name="Huettel B."/>
            <person name="Barry K.W."/>
            <person name="Haridas S."/>
            <person name="Chen C."/>
            <person name="Bauer D."/>
            <person name="Andreopoulos W."/>
            <person name="Pangilinan J."/>
            <person name="LaButti K."/>
            <person name="Riley R."/>
            <person name="Lipzen A."/>
            <person name="Clum A."/>
            <person name="Drula E."/>
            <person name="Henrissat B."/>
            <person name="Kohler A."/>
            <person name="Grigoriev I.V."/>
            <person name="Martin F.M."/>
            <person name="Hacquard S."/>
        </authorList>
    </citation>
    <scope>NUCLEOTIDE SEQUENCE</scope>
    <source>
        <strain evidence="2">MPI-CAGE-CH-0235</strain>
    </source>
</reference>
<feature type="region of interest" description="Disordered" evidence="1">
    <location>
        <begin position="1"/>
        <end position="23"/>
    </location>
</feature>
<keyword evidence="3" id="KW-1185">Reference proteome</keyword>
<evidence type="ECO:0000256" key="1">
    <source>
        <dbReference type="SAM" id="MobiDB-lite"/>
    </source>
</evidence>
<dbReference type="EMBL" id="JAGPNK010000039">
    <property type="protein sequence ID" value="KAH7303140.1"/>
    <property type="molecule type" value="Genomic_DNA"/>
</dbReference>
<gene>
    <name evidence="2" type="ORF">B0I35DRAFT_447229</name>
</gene>
<sequence length="166" mass="18540">MKTYKPKRNMGAVPADHTKSEKEMARKRGGSAMKKALQTGEQCGIFTAFIYWNPTYQELQGAMHLPPGIELPDLNKFVSSRIYLDGGYQRKPRWKRRGPRSKKALCRDQWCMVGENTNSQEEVLHPQTINLSAMEEQTEDSGDNAAAKGGTAATRASDDSQSLICD</sequence>
<protein>
    <submittedName>
        <fullName evidence="2">Uncharacterized protein</fullName>
    </submittedName>
</protein>
<feature type="region of interest" description="Disordered" evidence="1">
    <location>
        <begin position="134"/>
        <end position="166"/>
    </location>
</feature>
<feature type="compositionally biased region" description="Low complexity" evidence="1">
    <location>
        <begin position="145"/>
        <end position="155"/>
    </location>
</feature>